<dbReference type="GO" id="GO:0005783">
    <property type="term" value="C:endoplasmic reticulum"/>
    <property type="evidence" value="ECO:0007669"/>
    <property type="project" value="UniProtKB-SubCell"/>
</dbReference>
<keyword evidence="9" id="KW-1185">Reference proteome</keyword>
<dbReference type="InterPro" id="IPR021832">
    <property type="entry name" value="ANKRD13"/>
</dbReference>
<dbReference type="GeneID" id="94830107"/>
<evidence type="ECO:0000256" key="3">
    <source>
        <dbReference type="ARBA" id="ARBA00022737"/>
    </source>
</evidence>
<feature type="domain" description="Ankyrin repeat" evidence="7">
    <location>
        <begin position="121"/>
        <end position="236"/>
    </location>
</feature>
<dbReference type="PANTHER" id="PTHR12447:SF25">
    <property type="entry name" value="ANKYRIN REPEAT DOMAIN-CONTAINING PROTEIN 13C"/>
    <property type="match status" value="1"/>
</dbReference>
<accession>A0A1J4JDF2</accession>
<keyword evidence="4" id="KW-0256">Endoplasmic reticulum</keyword>
<dbReference type="AlphaFoldDB" id="A0A1J4JDF2"/>
<protein>
    <recommendedName>
        <fullName evidence="7">Ankyrin repeat domain-containing protein</fullName>
    </recommendedName>
</protein>
<dbReference type="RefSeq" id="XP_068348844.1">
    <property type="nucleotide sequence ID" value="XM_068495403.1"/>
</dbReference>
<organism evidence="8 9">
    <name type="scientific">Tritrichomonas foetus</name>
    <dbReference type="NCBI Taxonomy" id="1144522"/>
    <lineage>
        <taxon>Eukaryota</taxon>
        <taxon>Metamonada</taxon>
        <taxon>Parabasalia</taxon>
        <taxon>Tritrichomonadida</taxon>
        <taxon>Tritrichomonadidae</taxon>
        <taxon>Tritrichomonas</taxon>
    </lineage>
</organism>
<dbReference type="Gene3D" id="1.25.40.20">
    <property type="entry name" value="Ankyrin repeat-containing domain"/>
    <property type="match status" value="1"/>
</dbReference>
<dbReference type="PANTHER" id="PTHR12447">
    <property type="entry name" value="ANKYRIN REPEAT DOMAIN-CONTAINING PROTEIN 13"/>
    <property type="match status" value="1"/>
</dbReference>
<dbReference type="InterPro" id="IPR055285">
    <property type="entry name" value="ANKRD13_C"/>
</dbReference>
<dbReference type="VEuPathDB" id="TrichDB:TRFO_10345"/>
<keyword evidence="6" id="KW-0472">Membrane</keyword>
<evidence type="ECO:0000313" key="8">
    <source>
        <dbReference type="EMBL" id="OHS95707.1"/>
    </source>
</evidence>
<evidence type="ECO:0000256" key="1">
    <source>
        <dbReference type="ARBA" id="ARBA00004240"/>
    </source>
</evidence>
<dbReference type="Proteomes" id="UP000179807">
    <property type="component" value="Unassembled WGS sequence"/>
</dbReference>
<comment type="caution">
    <text evidence="8">The sequence shown here is derived from an EMBL/GenBank/DDBJ whole genome shotgun (WGS) entry which is preliminary data.</text>
</comment>
<keyword evidence="5" id="KW-0040">ANK repeat</keyword>
<gene>
    <name evidence="8" type="ORF">TRFO_10345</name>
</gene>
<evidence type="ECO:0000256" key="4">
    <source>
        <dbReference type="ARBA" id="ARBA00022824"/>
    </source>
</evidence>
<keyword evidence="3" id="KW-0677">Repeat</keyword>
<dbReference type="EMBL" id="MLAK01001226">
    <property type="protein sequence ID" value="OHS95707.1"/>
    <property type="molecule type" value="Genomic_DNA"/>
</dbReference>
<dbReference type="InterPro" id="IPR036770">
    <property type="entry name" value="Ankyrin_rpt-contain_sf"/>
</dbReference>
<reference evidence="8" key="1">
    <citation type="submission" date="2016-10" db="EMBL/GenBank/DDBJ databases">
        <authorList>
            <person name="Benchimol M."/>
            <person name="Almeida L.G."/>
            <person name="Vasconcelos A.T."/>
            <person name="Perreira-Neves A."/>
            <person name="Rosa I.A."/>
            <person name="Tasca T."/>
            <person name="Bogo M.R."/>
            <person name="de Souza W."/>
        </authorList>
    </citation>
    <scope>NUCLEOTIDE SEQUENCE [LARGE SCALE GENOMIC DNA]</scope>
    <source>
        <strain evidence="8">K</strain>
    </source>
</reference>
<evidence type="ECO:0000256" key="6">
    <source>
        <dbReference type="ARBA" id="ARBA00023136"/>
    </source>
</evidence>
<sequence length="340" mass="39698">MTEEPSPKMLWRAIKEKRFDDARALIESGVDTRISDKHDLTALDYAQLSGNIEFFKYVSRKNREKNVQTVMERFPALVENFLTLPDFQMKFKWRVYSWIPFISAFCPKDEWKMTKVGSKLRIDTGLANWSGFRFTKGSVSVFFDASCPDMLDSFLAVDNVSGEKVSVLREIIDSKDFDTDIDNLMNMDLLKGSIDVENIHRSCPKKLLRRKTKECVHDNFHATLFDFTNIKVKFKHYLCEDFGKDKKHLKPQYHEKTYSGKFWCSQDFPVQPYTLVPFLEALAPFKDTAKNIINLLGLFDVGTPIKGEVFVFPTVRVEFQFHDHNGNVDEYRNYVDRPEE</sequence>
<comment type="subcellular location">
    <subcellularLocation>
        <location evidence="2">Endomembrane system</location>
    </subcellularLocation>
    <subcellularLocation>
        <location evidence="1">Endoplasmic reticulum</location>
    </subcellularLocation>
</comment>
<evidence type="ECO:0000256" key="2">
    <source>
        <dbReference type="ARBA" id="ARBA00004308"/>
    </source>
</evidence>
<proteinExistence type="predicted"/>
<dbReference type="Pfam" id="PF11904">
    <property type="entry name" value="ANKRD13_C"/>
    <property type="match status" value="1"/>
</dbReference>
<name>A0A1J4JDF2_9EUKA</name>
<evidence type="ECO:0000259" key="7">
    <source>
        <dbReference type="Pfam" id="PF11904"/>
    </source>
</evidence>
<dbReference type="SUPFAM" id="SSF48403">
    <property type="entry name" value="Ankyrin repeat"/>
    <property type="match status" value="1"/>
</dbReference>
<evidence type="ECO:0000256" key="5">
    <source>
        <dbReference type="ARBA" id="ARBA00023043"/>
    </source>
</evidence>
<dbReference type="OrthoDB" id="1585644at2759"/>
<evidence type="ECO:0000313" key="9">
    <source>
        <dbReference type="Proteomes" id="UP000179807"/>
    </source>
</evidence>